<evidence type="ECO:0000313" key="2">
    <source>
        <dbReference type="Proteomes" id="UP000589292"/>
    </source>
</evidence>
<dbReference type="AlphaFoldDB" id="A0A7V8U841"/>
<dbReference type="Proteomes" id="UP000589292">
    <property type="component" value="Unassembled WGS sequence"/>
</dbReference>
<sequence>MPSTSAIDSLLFRHLTNRAQPSIAHPTADRFDFDDWMTVLPQGYSDRDETLIRTALIVNEQVRKLRDDYISKAFVHMSPSQLVMLAIALANRGFLLIRHKMHEALKEHAATAKVAHFSAMSQVEIISHQGASPQAAADLNTTMIDSLPHWFAAAAKLADKPEEDQDFSEAGLKGEMLFSLNNSFREVWQQVLWAPWEIENAQRQVLVSPLHPAEEAMWRIWDWREQSLLHQGAILNRHIERRYPQATKPSPIPTTVRTFTAGSPPTIELGVPTAEQSIKHRSALDILNDSYVAIFLDQQLNVDGVTPRLLAHATLLLEDLLDAALPNEPDPARADQAWIQRMSCCIPRGSIVEVIAKTLSIADPMANAVIHSLTSDPWGPLAKLFNPGLWHRPLIATKCGADLMIVAGALAWGSPLRAVERWLQEGKGADLSKTSNGERYERELRNRVSKALAGNPILSPFASEVRHMPAGPDCEEIDLIVCVGKTLIVGEVKCFLKPTEPSERYDYLRKLEEAAAQARRKAEWLSANPQAIGATPIADIRLMPLVIVNQSNGASWSFDGCAVVDAKWFELFLSSGEYHSAAALSLDGSADPVFTAAQLYTSLEEAEQAMPAIFEDHPGLRLFRAAVDWSAARIPLADRRTLFMAHPVMNIERYTANFAVP</sequence>
<dbReference type="EMBL" id="VDES01000001">
    <property type="protein sequence ID" value="MBA1373658.1"/>
    <property type="molecule type" value="Genomic_DNA"/>
</dbReference>
<evidence type="ECO:0000313" key="1">
    <source>
        <dbReference type="EMBL" id="MBA1373658.1"/>
    </source>
</evidence>
<comment type="caution">
    <text evidence="1">The sequence shown here is derived from an EMBL/GenBank/DDBJ whole genome shotgun (WGS) entry which is preliminary data.</text>
</comment>
<evidence type="ECO:0008006" key="3">
    <source>
        <dbReference type="Google" id="ProtNLM"/>
    </source>
</evidence>
<keyword evidence="2" id="KW-1185">Reference proteome</keyword>
<gene>
    <name evidence="1" type="ORF">FG486_04860</name>
</gene>
<reference evidence="1 2" key="1">
    <citation type="journal article" date="1994" name="Int. J. Syst. Bacteriol.">
        <title>Phylogenetic positions of novel aerobic, bacteriochlorophyll a-containing bacteria and description of Roseococcus thiosulfatophilus gen. nov., sp. nov., Erythromicrobium ramosum gen. nov., sp. nov., and Erythrobacter litoralis sp. nov.</title>
        <authorList>
            <person name="Yurkov V."/>
            <person name="Stackebrandt E."/>
            <person name="Holmes A."/>
            <person name="Fuerst J.A."/>
            <person name="Hugenholtz P."/>
            <person name="Golecki J."/>
            <person name="Gad'on N."/>
            <person name="Gorlenko V.M."/>
            <person name="Kompantseva E.I."/>
            <person name="Drews G."/>
        </authorList>
    </citation>
    <scope>NUCLEOTIDE SEQUENCE [LARGE SCALE GENOMIC DNA]</scope>
    <source>
        <strain evidence="1 2">KR-99</strain>
    </source>
</reference>
<accession>A0A7V8U841</accession>
<organism evidence="1 2">
    <name type="scientific">Sphingomonas ursincola</name>
    <dbReference type="NCBI Taxonomy" id="56361"/>
    <lineage>
        <taxon>Bacteria</taxon>
        <taxon>Pseudomonadati</taxon>
        <taxon>Pseudomonadota</taxon>
        <taxon>Alphaproteobacteria</taxon>
        <taxon>Sphingomonadales</taxon>
        <taxon>Sphingomonadaceae</taxon>
        <taxon>Sphingomonas</taxon>
    </lineage>
</organism>
<dbReference type="RefSeq" id="WP_181266642.1">
    <property type="nucleotide sequence ID" value="NZ_BAAAGB010000002.1"/>
</dbReference>
<protein>
    <recommendedName>
        <fullName evidence="3">NERD domain-containing protein</fullName>
    </recommendedName>
</protein>
<proteinExistence type="predicted"/>
<name>A0A7V8U841_9SPHN</name>